<name>A0A8T0VR85_PANVG</name>
<dbReference type="AlphaFoldDB" id="A0A8T0VR85"/>
<comment type="caution">
    <text evidence="2">The sequence shown here is derived from an EMBL/GenBank/DDBJ whole genome shotgun (WGS) entry which is preliminary data.</text>
</comment>
<gene>
    <name evidence="2" type="ORF">PVAP13_2NG535600</name>
</gene>
<feature type="compositionally biased region" description="Polar residues" evidence="1">
    <location>
        <begin position="1"/>
        <end position="10"/>
    </location>
</feature>
<feature type="compositionally biased region" description="Basic residues" evidence="1">
    <location>
        <begin position="11"/>
        <end position="22"/>
    </location>
</feature>
<dbReference type="Proteomes" id="UP000823388">
    <property type="component" value="Chromosome 2N"/>
</dbReference>
<keyword evidence="3" id="KW-1185">Reference proteome</keyword>
<reference evidence="2" key="1">
    <citation type="submission" date="2020-05" db="EMBL/GenBank/DDBJ databases">
        <title>WGS assembly of Panicum virgatum.</title>
        <authorList>
            <person name="Lovell J.T."/>
            <person name="Jenkins J."/>
            <person name="Shu S."/>
            <person name="Juenger T.E."/>
            <person name="Schmutz J."/>
        </authorList>
    </citation>
    <scope>NUCLEOTIDE SEQUENCE</scope>
    <source>
        <strain evidence="2">AP13</strain>
    </source>
</reference>
<feature type="region of interest" description="Disordered" evidence="1">
    <location>
        <begin position="1"/>
        <end position="26"/>
    </location>
</feature>
<evidence type="ECO:0000256" key="1">
    <source>
        <dbReference type="SAM" id="MobiDB-lite"/>
    </source>
</evidence>
<organism evidence="2 3">
    <name type="scientific">Panicum virgatum</name>
    <name type="common">Blackwell switchgrass</name>
    <dbReference type="NCBI Taxonomy" id="38727"/>
    <lineage>
        <taxon>Eukaryota</taxon>
        <taxon>Viridiplantae</taxon>
        <taxon>Streptophyta</taxon>
        <taxon>Embryophyta</taxon>
        <taxon>Tracheophyta</taxon>
        <taxon>Spermatophyta</taxon>
        <taxon>Magnoliopsida</taxon>
        <taxon>Liliopsida</taxon>
        <taxon>Poales</taxon>
        <taxon>Poaceae</taxon>
        <taxon>PACMAD clade</taxon>
        <taxon>Panicoideae</taxon>
        <taxon>Panicodae</taxon>
        <taxon>Paniceae</taxon>
        <taxon>Panicinae</taxon>
        <taxon>Panicum</taxon>
        <taxon>Panicum sect. Hiantes</taxon>
    </lineage>
</organism>
<dbReference type="EMBL" id="CM029040">
    <property type="protein sequence ID" value="KAG2637750.1"/>
    <property type="molecule type" value="Genomic_DNA"/>
</dbReference>
<evidence type="ECO:0000313" key="3">
    <source>
        <dbReference type="Proteomes" id="UP000823388"/>
    </source>
</evidence>
<evidence type="ECO:0000313" key="2">
    <source>
        <dbReference type="EMBL" id="KAG2637750.1"/>
    </source>
</evidence>
<protein>
    <submittedName>
        <fullName evidence="2">Uncharacterized protein</fullName>
    </submittedName>
</protein>
<accession>A0A8T0VR85</accession>
<sequence length="133" mass="14280">MREPFSSSHGSQRHKASRREKRPRIEPAAAVKCGIGEVGAGAQLPRRAATTDSCLVGVASVRWRSLYVDVGVAEIYFLLLSGNGEKIEWLRSLHDGSDNGGEGIYSVGNLLGATAWRIRFPDGVIEAGMVPSS</sequence>
<proteinExistence type="predicted"/>